<dbReference type="RefSeq" id="XP_024682630.1">
    <property type="nucleotide sequence ID" value="XM_024824876.1"/>
</dbReference>
<evidence type="ECO:0000313" key="2">
    <source>
        <dbReference type="EMBL" id="PKX94035.1"/>
    </source>
</evidence>
<sequence>MRRLAPLLTKGRGGAGNGMGISATKIGADCNANAGLPANTGGCTRSKREEGLEDEQSEIGPTMPGFPARLRGAKEIDLQ</sequence>
<reference evidence="3" key="1">
    <citation type="journal article" date="2018" name="Proc. Natl. Acad. Sci. U.S.A.">
        <title>Linking secondary metabolites to gene clusters through genome sequencing of six diverse Aspergillus species.</title>
        <authorList>
            <person name="Kaerboelling I."/>
            <person name="Vesth T.C."/>
            <person name="Frisvad J.C."/>
            <person name="Nybo J.L."/>
            <person name="Theobald S."/>
            <person name="Kuo A."/>
            <person name="Bowyer P."/>
            <person name="Matsuda Y."/>
            <person name="Mondo S."/>
            <person name="Lyhne E.K."/>
            <person name="Kogle M.E."/>
            <person name="Clum A."/>
            <person name="Lipzen A."/>
            <person name="Salamov A."/>
            <person name="Ngan C.Y."/>
            <person name="Daum C."/>
            <person name="Chiniquy J."/>
            <person name="Barry K."/>
            <person name="LaButti K."/>
            <person name="Haridas S."/>
            <person name="Simmons B.A."/>
            <person name="Magnuson J.K."/>
            <person name="Mortensen U.H."/>
            <person name="Larsen T.O."/>
            <person name="Grigoriev I.V."/>
            <person name="Baker S.E."/>
            <person name="Andersen M.R."/>
        </authorList>
    </citation>
    <scope>NUCLEOTIDE SEQUENCE [LARGE SCALE GENOMIC DNA]</scope>
    <source>
        <strain evidence="3">IBT 16806</strain>
    </source>
</reference>
<comment type="caution">
    <text evidence="2">The sequence shown here is derived from an EMBL/GenBank/DDBJ whole genome shotgun (WGS) entry which is preliminary data.</text>
</comment>
<evidence type="ECO:0000313" key="3">
    <source>
        <dbReference type="Proteomes" id="UP000234474"/>
    </source>
</evidence>
<accession>A0A2I1C8W6</accession>
<protein>
    <submittedName>
        <fullName evidence="2">Uncharacterized protein</fullName>
    </submittedName>
</protein>
<dbReference type="VEuPathDB" id="FungiDB:P174DRAFT_420598"/>
<evidence type="ECO:0000256" key="1">
    <source>
        <dbReference type="SAM" id="MobiDB-lite"/>
    </source>
</evidence>
<dbReference type="Proteomes" id="UP000234474">
    <property type="component" value="Unassembled WGS sequence"/>
</dbReference>
<keyword evidence="3" id="KW-1185">Reference proteome</keyword>
<gene>
    <name evidence="2" type="ORF">P174DRAFT_420598</name>
</gene>
<feature type="region of interest" description="Disordered" evidence="1">
    <location>
        <begin position="37"/>
        <end position="68"/>
    </location>
</feature>
<dbReference type="EMBL" id="MSZS01000004">
    <property type="protein sequence ID" value="PKX94035.1"/>
    <property type="molecule type" value="Genomic_DNA"/>
</dbReference>
<name>A0A2I1C8W6_ASPN1</name>
<organism evidence="2 3">
    <name type="scientific">Aspergillus novofumigatus (strain IBT 16806)</name>
    <dbReference type="NCBI Taxonomy" id="1392255"/>
    <lineage>
        <taxon>Eukaryota</taxon>
        <taxon>Fungi</taxon>
        <taxon>Dikarya</taxon>
        <taxon>Ascomycota</taxon>
        <taxon>Pezizomycotina</taxon>
        <taxon>Eurotiomycetes</taxon>
        <taxon>Eurotiomycetidae</taxon>
        <taxon>Eurotiales</taxon>
        <taxon>Aspergillaceae</taxon>
        <taxon>Aspergillus</taxon>
        <taxon>Aspergillus subgen. Fumigati</taxon>
    </lineage>
</organism>
<dbReference type="GeneID" id="36532201"/>
<proteinExistence type="predicted"/>
<dbReference type="AlphaFoldDB" id="A0A2I1C8W6"/>